<evidence type="ECO:0000313" key="4">
    <source>
        <dbReference type="Proteomes" id="UP000663824"/>
    </source>
</evidence>
<dbReference type="Proteomes" id="UP000663824">
    <property type="component" value="Unassembled WGS sequence"/>
</dbReference>
<evidence type="ECO:0000256" key="1">
    <source>
        <dbReference type="SAM" id="MobiDB-lite"/>
    </source>
</evidence>
<protein>
    <submittedName>
        <fullName evidence="2">Uncharacterized protein</fullName>
    </submittedName>
</protein>
<feature type="region of interest" description="Disordered" evidence="1">
    <location>
        <begin position="23"/>
        <end position="46"/>
    </location>
</feature>
<dbReference type="Proteomes" id="UP000676336">
    <property type="component" value="Unassembled WGS sequence"/>
</dbReference>
<dbReference type="EMBL" id="CAJOBI010318416">
    <property type="protein sequence ID" value="CAF5180987.1"/>
    <property type="molecule type" value="Genomic_DNA"/>
</dbReference>
<gene>
    <name evidence="2" type="ORF">MBJ925_LOCUS5995</name>
    <name evidence="3" type="ORF">SMN809_LOCUS68938</name>
</gene>
<proteinExistence type="predicted"/>
<dbReference type="EMBL" id="CAJNRE010001693">
    <property type="protein sequence ID" value="CAF1953472.1"/>
    <property type="molecule type" value="Genomic_DNA"/>
</dbReference>
<accession>A0A816M123</accession>
<organism evidence="2 4">
    <name type="scientific">Rotaria magnacalcarata</name>
    <dbReference type="NCBI Taxonomy" id="392030"/>
    <lineage>
        <taxon>Eukaryota</taxon>
        <taxon>Metazoa</taxon>
        <taxon>Spiralia</taxon>
        <taxon>Gnathifera</taxon>
        <taxon>Rotifera</taxon>
        <taxon>Eurotatoria</taxon>
        <taxon>Bdelloidea</taxon>
        <taxon>Philodinida</taxon>
        <taxon>Philodinidae</taxon>
        <taxon>Rotaria</taxon>
    </lineage>
</organism>
<reference evidence="2" key="1">
    <citation type="submission" date="2021-02" db="EMBL/GenBank/DDBJ databases">
        <authorList>
            <person name="Nowell W R."/>
        </authorList>
    </citation>
    <scope>NUCLEOTIDE SEQUENCE</scope>
</reference>
<comment type="caution">
    <text evidence="2">The sequence shown here is derived from an EMBL/GenBank/DDBJ whole genome shotgun (WGS) entry which is preliminary data.</text>
</comment>
<evidence type="ECO:0000313" key="2">
    <source>
        <dbReference type="EMBL" id="CAF1953472.1"/>
    </source>
</evidence>
<evidence type="ECO:0000313" key="3">
    <source>
        <dbReference type="EMBL" id="CAF5180987.1"/>
    </source>
</evidence>
<name>A0A816M123_9BILA</name>
<feature type="non-terminal residue" evidence="2">
    <location>
        <position position="46"/>
    </location>
</feature>
<dbReference type="AlphaFoldDB" id="A0A816M123"/>
<sequence length="46" mass="5146">MSPREQHSKSISYGFLRKRTIESHDCSGSSEAGVDSETNDTSRERS</sequence>